<accession>A0A919BQQ7</accession>
<reference evidence="2" key="1">
    <citation type="journal article" date="2014" name="Int. J. Syst. Evol. Microbiol.">
        <title>Complete genome sequence of Corynebacterium casei LMG S-19264T (=DSM 44701T), isolated from a smear-ripened cheese.</title>
        <authorList>
            <consortium name="US DOE Joint Genome Institute (JGI-PGF)"/>
            <person name="Walter F."/>
            <person name="Albersmeier A."/>
            <person name="Kalinowski J."/>
            <person name="Ruckert C."/>
        </authorList>
    </citation>
    <scope>NUCLEOTIDE SEQUENCE</scope>
    <source>
        <strain evidence="2">JCM 4122</strain>
    </source>
</reference>
<comment type="caution">
    <text evidence="2">The sequence shown here is derived from an EMBL/GenBank/DDBJ whole genome shotgun (WGS) entry which is preliminary data.</text>
</comment>
<keyword evidence="3" id="KW-1185">Reference proteome</keyword>
<evidence type="ECO:0000313" key="3">
    <source>
        <dbReference type="Proteomes" id="UP000632849"/>
    </source>
</evidence>
<feature type="compositionally biased region" description="Basic and acidic residues" evidence="1">
    <location>
        <begin position="69"/>
        <end position="88"/>
    </location>
</feature>
<name>A0A919BQQ7_STRFL</name>
<reference evidence="2" key="2">
    <citation type="submission" date="2020-09" db="EMBL/GenBank/DDBJ databases">
        <authorList>
            <person name="Sun Q."/>
            <person name="Ohkuma M."/>
        </authorList>
    </citation>
    <scope>NUCLEOTIDE SEQUENCE</scope>
    <source>
        <strain evidence="2">JCM 4122</strain>
    </source>
</reference>
<dbReference type="EMBL" id="BNBE01000002">
    <property type="protein sequence ID" value="GHG06800.1"/>
    <property type="molecule type" value="Genomic_DNA"/>
</dbReference>
<proteinExistence type="predicted"/>
<gene>
    <name evidence="2" type="ORF">GCM10017667_42620</name>
</gene>
<dbReference type="AlphaFoldDB" id="A0A919BQQ7"/>
<dbReference type="Proteomes" id="UP000632849">
    <property type="component" value="Unassembled WGS sequence"/>
</dbReference>
<evidence type="ECO:0000313" key="2">
    <source>
        <dbReference type="EMBL" id="GHG06800.1"/>
    </source>
</evidence>
<organism evidence="2 3">
    <name type="scientific">Streptomyces filamentosus</name>
    <name type="common">Streptomyces roseosporus</name>
    <dbReference type="NCBI Taxonomy" id="67294"/>
    <lineage>
        <taxon>Bacteria</taxon>
        <taxon>Bacillati</taxon>
        <taxon>Actinomycetota</taxon>
        <taxon>Actinomycetes</taxon>
        <taxon>Kitasatosporales</taxon>
        <taxon>Streptomycetaceae</taxon>
        <taxon>Streptomyces</taxon>
    </lineage>
</organism>
<feature type="region of interest" description="Disordered" evidence="1">
    <location>
        <begin position="68"/>
        <end position="88"/>
    </location>
</feature>
<protein>
    <submittedName>
        <fullName evidence="2">Uncharacterized protein</fullName>
    </submittedName>
</protein>
<sequence>MLDELFDFADLEGPQAVADATTVRTVAAARAVDRMGIMVRCTHFGKAVRRKRRRTAFARTALGVRLGRHGRDPAGGETIDRMSRPLQV</sequence>
<evidence type="ECO:0000256" key="1">
    <source>
        <dbReference type="SAM" id="MobiDB-lite"/>
    </source>
</evidence>